<dbReference type="SUPFAM" id="SSF53187">
    <property type="entry name" value="Zn-dependent exopeptidases"/>
    <property type="match status" value="1"/>
</dbReference>
<dbReference type="CDD" id="cd03884">
    <property type="entry name" value="M20_bAS"/>
    <property type="match status" value="1"/>
</dbReference>
<evidence type="ECO:0000256" key="1">
    <source>
        <dbReference type="ARBA" id="ARBA00006153"/>
    </source>
</evidence>
<dbReference type="InterPro" id="IPR036264">
    <property type="entry name" value="Bact_exopeptidase_dim_dom"/>
</dbReference>
<feature type="non-terminal residue" evidence="4">
    <location>
        <position position="1"/>
    </location>
</feature>
<organism evidence="4 5">
    <name type="scientific">Paenibacillus sepulcri</name>
    <dbReference type="NCBI Taxonomy" id="359917"/>
    <lineage>
        <taxon>Bacteria</taxon>
        <taxon>Bacillati</taxon>
        <taxon>Bacillota</taxon>
        <taxon>Bacilli</taxon>
        <taxon>Bacillales</taxon>
        <taxon>Paenibacillaceae</taxon>
        <taxon>Paenibacillus</taxon>
    </lineage>
</organism>
<keyword evidence="5" id="KW-1185">Reference proteome</keyword>
<dbReference type="InterPro" id="IPR011650">
    <property type="entry name" value="Peptidase_M20_dimer"/>
</dbReference>
<dbReference type="InterPro" id="IPR010158">
    <property type="entry name" value="Amidase_Cbmase"/>
</dbReference>
<comment type="caution">
    <text evidence="4">The sequence shown here is derived from an EMBL/GenBank/DDBJ whole genome shotgun (WGS) entry which is preliminary data.</text>
</comment>
<evidence type="ECO:0000313" key="4">
    <source>
        <dbReference type="EMBL" id="MBW7457281.1"/>
    </source>
</evidence>
<feature type="domain" description="Peptidase M20 dimerisation" evidence="3">
    <location>
        <begin position="138"/>
        <end position="226"/>
    </location>
</feature>
<evidence type="ECO:0000259" key="3">
    <source>
        <dbReference type="Pfam" id="PF07687"/>
    </source>
</evidence>
<sequence>SILTGSHVDTVRCGGSYDGIYGIAAGLIALRYLKLTCGQPQRSLEAVSFCEEEGSRFPIAFWGSGSITGFRGEEHIRGIYDDNGIAFREAMEAAGFGNPQQPASRRDDIAAFIELHVEQGVILERMEQTIGIVDAIVGQKRYVIELSGEANHAGTTPMRMRKDALSGAAEMIVYLEQEALRLGEPLVATVGKIEAVPNTSNVIAGKVTFTLDIRHPGEAELGSFCGAVLTRFDEIAHIRGLSMDCRKSLDVAPARMDHGLSHRLEQICQAKSLSYRRMVSGAGHDAQVFQRYCPTALLFVPSCRGISHSPEEYTLPQDMAAGIAVLIELLYQLGYAQGG</sequence>
<dbReference type="SUPFAM" id="SSF55031">
    <property type="entry name" value="Bacterial exopeptidase dimerisation domain"/>
    <property type="match status" value="1"/>
</dbReference>
<accession>A0ABS7C8V6</accession>
<evidence type="ECO:0000256" key="2">
    <source>
        <dbReference type="ARBA" id="ARBA00022801"/>
    </source>
</evidence>
<dbReference type="NCBIfam" id="TIGR01879">
    <property type="entry name" value="hydantase"/>
    <property type="match status" value="1"/>
</dbReference>
<reference evidence="4 5" key="1">
    <citation type="submission" date="2021-07" db="EMBL/GenBank/DDBJ databases">
        <title>Paenibacillus radiodurans sp. nov., isolated from the southeastern edge of Tengger Desert.</title>
        <authorList>
            <person name="Zhang G."/>
        </authorList>
    </citation>
    <scope>NUCLEOTIDE SEQUENCE [LARGE SCALE GENOMIC DNA]</scope>
    <source>
        <strain evidence="4 5">CCM 7311</strain>
    </source>
</reference>
<dbReference type="Pfam" id="PF01546">
    <property type="entry name" value="Peptidase_M20"/>
    <property type="match status" value="1"/>
</dbReference>
<evidence type="ECO:0000313" key="5">
    <source>
        <dbReference type="Proteomes" id="UP001519887"/>
    </source>
</evidence>
<comment type="similarity">
    <text evidence="1">Belongs to the peptidase M20 family.</text>
</comment>
<proteinExistence type="inferred from homology"/>
<dbReference type="EMBL" id="JAHZIK010000803">
    <property type="protein sequence ID" value="MBW7457281.1"/>
    <property type="molecule type" value="Genomic_DNA"/>
</dbReference>
<dbReference type="PANTHER" id="PTHR32494">
    <property type="entry name" value="ALLANTOATE DEIMINASE-RELATED"/>
    <property type="match status" value="1"/>
</dbReference>
<keyword evidence="2" id="KW-0378">Hydrolase</keyword>
<name>A0ABS7C8V6_9BACL</name>
<dbReference type="Gene3D" id="3.40.630.10">
    <property type="entry name" value="Zn peptidases"/>
    <property type="match status" value="1"/>
</dbReference>
<dbReference type="InterPro" id="IPR002933">
    <property type="entry name" value="Peptidase_M20"/>
</dbReference>
<dbReference type="PANTHER" id="PTHR32494:SF5">
    <property type="entry name" value="ALLANTOATE AMIDOHYDROLASE"/>
    <property type="match status" value="1"/>
</dbReference>
<gene>
    <name evidence="4" type="ORF">K0U00_24890</name>
</gene>
<dbReference type="Gene3D" id="3.30.70.360">
    <property type="match status" value="1"/>
</dbReference>
<dbReference type="Pfam" id="PF07687">
    <property type="entry name" value="M20_dimer"/>
    <property type="match status" value="1"/>
</dbReference>
<protein>
    <submittedName>
        <fullName evidence="4">M20 family metallo-hydrolase</fullName>
    </submittedName>
</protein>
<dbReference type="Proteomes" id="UP001519887">
    <property type="component" value="Unassembled WGS sequence"/>
</dbReference>